<dbReference type="InterPro" id="IPR019798">
    <property type="entry name" value="Ser_HO-MeTrfase_PLP_BS"/>
</dbReference>
<keyword evidence="11" id="KW-0489">Methyltransferase</keyword>
<evidence type="ECO:0000256" key="4">
    <source>
        <dbReference type="ARBA" id="ARBA00011738"/>
    </source>
</evidence>
<dbReference type="PANTHER" id="PTHR11680:SF35">
    <property type="entry name" value="SERINE HYDROXYMETHYLTRANSFERASE 1"/>
    <property type="match status" value="1"/>
</dbReference>
<comment type="caution">
    <text evidence="9">Lacks conserved residue(s) required for the propagation of feature annotation.</text>
</comment>
<keyword evidence="6 9" id="KW-0554">One-carbon metabolism</keyword>
<keyword evidence="8 9" id="KW-0663">Pyridoxal phosphate</keyword>
<dbReference type="Gene3D" id="3.90.1150.10">
    <property type="entry name" value="Aspartate Aminotransferase, domain 1"/>
    <property type="match status" value="1"/>
</dbReference>
<dbReference type="AlphaFoldDB" id="A0A2Z4FQ42"/>
<dbReference type="OrthoDB" id="9803846at2"/>
<dbReference type="RefSeq" id="WP_111337236.1">
    <property type="nucleotide sequence ID" value="NZ_CP030032.1"/>
</dbReference>
<comment type="catalytic activity">
    <reaction evidence="9">
        <text>(6R)-5,10-methylene-5,6,7,8-tetrahydrofolate + glycine + H2O = (6S)-5,6,7,8-tetrahydrofolate + L-serine</text>
        <dbReference type="Rhea" id="RHEA:15481"/>
        <dbReference type="ChEBI" id="CHEBI:15377"/>
        <dbReference type="ChEBI" id="CHEBI:15636"/>
        <dbReference type="ChEBI" id="CHEBI:33384"/>
        <dbReference type="ChEBI" id="CHEBI:57305"/>
        <dbReference type="ChEBI" id="CHEBI:57453"/>
        <dbReference type="EC" id="2.1.2.1"/>
    </reaction>
</comment>
<gene>
    <name evidence="9 11" type="primary">glyA</name>
    <name evidence="11" type="ORF">DN745_18410</name>
</gene>
<dbReference type="Proteomes" id="UP000249799">
    <property type="component" value="Chromosome"/>
</dbReference>
<comment type="pathway">
    <text evidence="9">Amino-acid biosynthesis; glycine biosynthesis; glycine from L-serine: step 1/1.</text>
</comment>
<feature type="binding site" evidence="9">
    <location>
        <begin position="356"/>
        <end position="358"/>
    </location>
    <ligand>
        <name>(6S)-5,6,7,8-tetrahydrofolate</name>
        <dbReference type="ChEBI" id="CHEBI:57453"/>
    </ligand>
</feature>
<comment type="similarity">
    <text evidence="3 9">Belongs to the SHMT family.</text>
</comment>
<evidence type="ECO:0000256" key="8">
    <source>
        <dbReference type="ARBA" id="ARBA00022898"/>
    </source>
</evidence>
<dbReference type="InterPro" id="IPR001085">
    <property type="entry name" value="Ser_HO-MeTrfase"/>
</dbReference>
<comment type="pathway">
    <text evidence="9">One-carbon metabolism; tetrahydrofolate interconversion.</text>
</comment>
<evidence type="ECO:0000256" key="3">
    <source>
        <dbReference type="ARBA" id="ARBA00006376"/>
    </source>
</evidence>
<dbReference type="UniPathway" id="UPA00193"/>
<proteinExistence type="inferred from homology"/>
<dbReference type="EMBL" id="CP030032">
    <property type="protein sequence ID" value="AWV91191.1"/>
    <property type="molecule type" value="Genomic_DNA"/>
</dbReference>
<comment type="function">
    <text evidence="9">Catalyzes the reversible interconversion of serine and glycine with tetrahydrofolate (THF) serving as the one-carbon carrier. This reaction serves as the major source of one-carbon groups required for the biosynthesis of purines, thymidylate, methionine, and other important biomolecules. Also exhibits THF-independent aldolase activity toward beta-hydroxyamino acids, producing glycine and aldehydes, via a retro-aldol mechanism.</text>
</comment>
<dbReference type="PANTHER" id="PTHR11680">
    <property type="entry name" value="SERINE HYDROXYMETHYLTRANSFERASE"/>
    <property type="match status" value="1"/>
</dbReference>
<sequence>MSDLYPEMDALKSSDPDVYAIIRDEEDRQARTIRLIASENYTSRAIMEATGSVLTNKYSEGYPGRRYYEGQEHMDRVENLARDRGKELFGAEHVNVQPYSGSPANLEAYYALCEVGDPILGMGLPFGGHLTHGWKVNFSGRFYDAHHYGVDPDTHLIDFAEVRKIAREVKPKVIFCGGSAYPREIDFDKFGEIAEEVGAHLVADIAHIAGLIAGGQHPSPIEAADVVSSTTHKTLRGPRGGLLMCKKKFAKDIDRAVFPALQGGPHMNTIAGVAIAFKEAMRPEFKTYAADIIENARAMADAFVEKGYTLVSGGTDNHLLLVDVTARGSTGKIASTAMAQAGIVCNANSIPFDPRSPFDPSGIRIGTAAVTTRGMKPAQMRQIVAWTDDAINHADDPARLAAIRAEVDAMCGEFPVP</sequence>
<keyword evidence="9" id="KW-0028">Amino-acid biosynthesis</keyword>
<dbReference type="InterPro" id="IPR015424">
    <property type="entry name" value="PyrdxlP-dep_Trfase"/>
</dbReference>
<keyword evidence="5 9" id="KW-0963">Cytoplasm</keyword>
<feature type="site" description="Plays an important role in substrate specificity" evidence="9">
    <location>
        <position position="232"/>
    </location>
</feature>
<dbReference type="SUPFAM" id="SSF53383">
    <property type="entry name" value="PLP-dependent transferases"/>
    <property type="match status" value="1"/>
</dbReference>
<dbReference type="GO" id="GO:0008168">
    <property type="term" value="F:methyltransferase activity"/>
    <property type="evidence" value="ECO:0007669"/>
    <property type="project" value="UniProtKB-KW"/>
</dbReference>
<dbReference type="PIRSF" id="PIRSF000412">
    <property type="entry name" value="SHMT"/>
    <property type="match status" value="1"/>
</dbReference>
<dbReference type="GO" id="GO:0035999">
    <property type="term" value="P:tetrahydrofolate interconversion"/>
    <property type="evidence" value="ECO:0007669"/>
    <property type="project" value="UniProtKB-UniRule"/>
</dbReference>
<evidence type="ECO:0000256" key="9">
    <source>
        <dbReference type="HAMAP-Rule" id="MF_00051"/>
    </source>
</evidence>
<dbReference type="PROSITE" id="PS00096">
    <property type="entry name" value="SHMT"/>
    <property type="match status" value="1"/>
</dbReference>
<evidence type="ECO:0000256" key="2">
    <source>
        <dbReference type="ARBA" id="ARBA00004496"/>
    </source>
</evidence>
<comment type="cofactor">
    <cofactor evidence="1 9 10">
        <name>pyridoxal 5'-phosphate</name>
        <dbReference type="ChEBI" id="CHEBI:597326"/>
    </cofactor>
</comment>
<dbReference type="FunFam" id="3.40.640.10:FF:000001">
    <property type="entry name" value="Serine hydroxymethyltransferase"/>
    <property type="match status" value="1"/>
</dbReference>
<evidence type="ECO:0000256" key="10">
    <source>
        <dbReference type="PIRSR" id="PIRSR000412-50"/>
    </source>
</evidence>
<dbReference type="InterPro" id="IPR015421">
    <property type="entry name" value="PyrdxlP-dep_Trfase_major"/>
</dbReference>
<evidence type="ECO:0000313" key="12">
    <source>
        <dbReference type="Proteomes" id="UP000249799"/>
    </source>
</evidence>
<dbReference type="GO" id="GO:0005829">
    <property type="term" value="C:cytosol"/>
    <property type="evidence" value="ECO:0007669"/>
    <property type="project" value="TreeGrafter"/>
</dbReference>
<comment type="subunit">
    <text evidence="4 9">Homodimer.</text>
</comment>
<evidence type="ECO:0000313" key="11">
    <source>
        <dbReference type="EMBL" id="AWV91191.1"/>
    </source>
</evidence>
<accession>A0A2Z4FQ42</accession>
<dbReference type="HAMAP" id="MF_00051">
    <property type="entry name" value="SHMT"/>
    <property type="match status" value="1"/>
</dbReference>
<name>A0A2Z4FQ42_9DELT</name>
<evidence type="ECO:0000256" key="5">
    <source>
        <dbReference type="ARBA" id="ARBA00022490"/>
    </source>
</evidence>
<dbReference type="GO" id="GO:0004372">
    <property type="term" value="F:glycine hydroxymethyltransferase activity"/>
    <property type="evidence" value="ECO:0007669"/>
    <property type="project" value="UniProtKB-UniRule"/>
</dbReference>
<evidence type="ECO:0000256" key="6">
    <source>
        <dbReference type="ARBA" id="ARBA00022563"/>
    </source>
</evidence>
<protein>
    <recommendedName>
        <fullName evidence="9">Serine hydroxymethyltransferase</fullName>
        <shortName evidence="9">SHMT</shortName>
        <shortName evidence="9">Serine methylase</shortName>
        <ecNumber evidence="9">2.1.2.1</ecNumber>
    </recommendedName>
</protein>
<dbReference type="NCBIfam" id="NF000586">
    <property type="entry name" value="PRK00011.1"/>
    <property type="match status" value="1"/>
</dbReference>
<organism evidence="11 12">
    <name type="scientific">Bradymonas sediminis</name>
    <dbReference type="NCBI Taxonomy" id="1548548"/>
    <lineage>
        <taxon>Bacteria</taxon>
        <taxon>Deltaproteobacteria</taxon>
        <taxon>Bradymonadales</taxon>
        <taxon>Bradymonadaceae</taxon>
        <taxon>Bradymonas</taxon>
    </lineage>
</organism>
<dbReference type="GO" id="GO:0032259">
    <property type="term" value="P:methylation"/>
    <property type="evidence" value="ECO:0007669"/>
    <property type="project" value="UniProtKB-KW"/>
</dbReference>
<evidence type="ECO:0000256" key="7">
    <source>
        <dbReference type="ARBA" id="ARBA00022679"/>
    </source>
</evidence>
<dbReference type="UniPathway" id="UPA00288">
    <property type="reaction ID" value="UER01023"/>
</dbReference>
<keyword evidence="12" id="KW-1185">Reference proteome</keyword>
<feature type="binding site" evidence="9">
    <location>
        <begin position="128"/>
        <end position="130"/>
    </location>
    <ligand>
        <name>(6S)-5,6,7,8-tetrahydrofolate</name>
        <dbReference type="ChEBI" id="CHEBI:57453"/>
    </ligand>
</feature>
<dbReference type="GO" id="GO:0030170">
    <property type="term" value="F:pyridoxal phosphate binding"/>
    <property type="evidence" value="ECO:0007669"/>
    <property type="project" value="UniProtKB-UniRule"/>
</dbReference>
<dbReference type="InterPro" id="IPR049943">
    <property type="entry name" value="Ser_HO-MeTrfase-like"/>
</dbReference>
<feature type="modified residue" description="N6-(pyridoxal phosphate)lysine" evidence="9 10">
    <location>
        <position position="233"/>
    </location>
</feature>
<dbReference type="GO" id="GO:0019264">
    <property type="term" value="P:glycine biosynthetic process from serine"/>
    <property type="evidence" value="ECO:0007669"/>
    <property type="project" value="UniProtKB-UniRule"/>
</dbReference>
<dbReference type="EC" id="2.1.2.1" evidence="9"/>
<dbReference type="InterPro" id="IPR039429">
    <property type="entry name" value="SHMT-like_dom"/>
</dbReference>
<comment type="subcellular location">
    <subcellularLocation>
        <location evidence="2 9">Cytoplasm</location>
    </subcellularLocation>
</comment>
<dbReference type="KEGG" id="bsed:DN745_18410"/>
<reference evidence="11 12" key="1">
    <citation type="submission" date="2018-06" db="EMBL/GenBank/DDBJ databases">
        <title>Lujinxingia sediminis gen. nov. sp. nov., a new facultative anaerobic member of the class Deltaproteobacteria, and proposal of Lujinxingaceae fam. nov.</title>
        <authorList>
            <person name="Guo L.-Y."/>
            <person name="Li C.-M."/>
            <person name="Wang S."/>
            <person name="Du Z.-J."/>
        </authorList>
    </citation>
    <scope>NUCLEOTIDE SEQUENCE [LARGE SCALE GENOMIC DNA]</scope>
    <source>
        <strain evidence="11 12">FA350</strain>
    </source>
</reference>
<dbReference type="CDD" id="cd00378">
    <property type="entry name" value="SHMT"/>
    <property type="match status" value="1"/>
</dbReference>
<dbReference type="InterPro" id="IPR015422">
    <property type="entry name" value="PyrdxlP-dep_Trfase_small"/>
</dbReference>
<keyword evidence="7 9" id="KW-0808">Transferase</keyword>
<dbReference type="Pfam" id="PF00464">
    <property type="entry name" value="SHMT"/>
    <property type="match status" value="1"/>
</dbReference>
<evidence type="ECO:0000256" key="1">
    <source>
        <dbReference type="ARBA" id="ARBA00001933"/>
    </source>
</evidence>
<feature type="binding site" evidence="9">
    <location>
        <position position="124"/>
    </location>
    <ligand>
        <name>(6S)-5,6,7,8-tetrahydrofolate</name>
        <dbReference type="ChEBI" id="CHEBI:57453"/>
    </ligand>
</feature>
<dbReference type="Gene3D" id="3.40.640.10">
    <property type="entry name" value="Type I PLP-dependent aspartate aminotransferase-like (Major domain)"/>
    <property type="match status" value="1"/>
</dbReference>